<keyword evidence="2" id="KW-0812">Transmembrane</keyword>
<protein>
    <submittedName>
        <fullName evidence="3">Zinc ribbon-containing protein</fullName>
    </submittedName>
</protein>
<dbReference type="AlphaFoldDB" id="A0A8T9Q5L6"/>
<gene>
    <name evidence="3" type="ORF">MUN79_02405</name>
</gene>
<dbReference type="EMBL" id="CP095046">
    <property type="protein sequence ID" value="UOQ72864.1"/>
    <property type="molecule type" value="Genomic_DNA"/>
</dbReference>
<feature type="transmembrane region" description="Helical" evidence="2">
    <location>
        <begin position="112"/>
        <end position="133"/>
    </location>
</feature>
<feature type="transmembrane region" description="Helical" evidence="2">
    <location>
        <begin position="88"/>
        <end position="106"/>
    </location>
</feature>
<keyword evidence="2" id="KW-0472">Membrane</keyword>
<feature type="compositionally biased region" description="Low complexity" evidence="1">
    <location>
        <begin position="303"/>
        <end position="327"/>
    </location>
</feature>
<sequence length="339" mass="37257">MRQGVAALIRQLNTGRSELPDSLAAQQLPALGLAGTDSEQLSEIMVQRSFNAWGDGETVGVMVAVGFLVLLVLYLWLGTKGLKSSHLILSLGLVLILGLLFLTVHLDWALPPALFMALSYAWPLLYVHGYLLLVNQELARGYARKSRHARYTFLNETHYGLGWLRFLFPLGLAWYWPRYQRRLAALREEPYDCPACAAPMYRLDELQDDHALQPGQVTEELIEAVDYDVWHCPGCHHQITLDYANLSTDAEPCPECHHRTFQPQPDEEMQAATTSHGGWGWHVHECAFCRHVKKVRYTTSKLSSSSSSSSGGSSFSSGGSSSSSSSGGSSGGGGAGSSW</sequence>
<keyword evidence="2" id="KW-1133">Transmembrane helix</keyword>
<proteinExistence type="predicted"/>
<accession>A0A8T9Q5L6</accession>
<feature type="transmembrane region" description="Helical" evidence="2">
    <location>
        <begin position="153"/>
        <end position="176"/>
    </location>
</feature>
<dbReference type="Proteomes" id="UP000831796">
    <property type="component" value="Chromosome"/>
</dbReference>
<feature type="region of interest" description="Disordered" evidence="1">
    <location>
        <begin position="300"/>
        <end position="339"/>
    </location>
</feature>
<name>A0A8T9Q5L6_9BACT</name>
<feature type="transmembrane region" description="Helical" evidence="2">
    <location>
        <begin position="58"/>
        <end position="76"/>
    </location>
</feature>
<evidence type="ECO:0000313" key="3">
    <source>
        <dbReference type="EMBL" id="UOQ72864.1"/>
    </source>
</evidence>
<evidence type="ECO:0000256" key="2">
    <source>
        <dbReference type="SAM" id="Phobius"/>
    </source>
</evidence>
<dbReference type="RefSeq" id="WP_244676222.1">
    <property type="nucleotide sequence ID" value="NZ_CP095046.1"/>
</dbReference>
<reference evidence="3" key="1">
    <citation type="submission" date="2022-04" db="EMBL/GenBank/DDBJ databases">
        <title>Hymenobacter sp. isolated from the air.</title>
        <authorList>
            <person name="Won M."/>
            <person name="Lee C.-M."/>
            <person name="Woen H.-Y."/>
            <person name="Kwon S.-W."/>
        </authorList>
    </citation>
    <scope>NUCLEOTIDE SEQUENCE</scope>
    <source>
        <strain evidence="3">5116S-3</strain>
    </source>
</reference>
<evidence type="ECO:0000313" key="4">
    <source>
        <dbReference type="Proteomes" id="UP000831796"/>
    </source>
</evidence>
<feature type="compositionally biased region" description="Gly residues" evidence="1">
    <location>
        <begin position="328"/>
        <end position="339"/>
    </location>
</feature>
<organism evidence="3 4">
    <name type="scientific">Hymenobacter cellulosilyticus</name>
    <dbReference type="NCBI Taxonomy" id="2932248"/>
    <lineage>
        <taxon>Bacteria</taxon>
        <taxon>Pseudomonadati</taxon>
        <taxon>Bacteroidota</taxon>
        <taxon>Cytophagia</taxon>
        <taxon>Cytophagales</taxon>
        <taxon>Hymenobacteraceae</taxon>
        <taxon>Hymenobacter</taxon>
    </lineage>
</organism>
<evidence type="ECO:0000256" key="1">
    <source>
        <dbReference type="SAM" id="MobiDB-lite"/>
    </source>
</evidence>
<dbReference type="KEGG" id="hcu:MUN79_02405"/>
<keyword evidence="4" id="KW-1185">Reference proteome</keyword>